<gene>
    <name evidence="1" type="ORF">K7X08_028038</name>
</gene>
<evidence type="ECO:0000313" key="1">
    <source>
        <dbReference type="EMBL" id="KAJ8568505.1"/>
    </source>
</evidence>
<dbReference type="Proteomes" id="UP001152561">
    <property type="component" value="Unassembled WGS sequence"/>
</dbReference>
<keyword evidence="2" id="KW-1185">Reference proteome</keyword>
<protein>
    <submittedName>
        <fullName evidence="1">Uncharacterized protein</fullName>
    </submittedName>
</protein>
<dbReference type="EMBL" id="JAJAGQ010000003">
    <property type="protein sequence ID" value="KAJ8568505.1"/>
    <property type="molecule type" value="Genomic_DNA"/>
</dbReference>
<accession>A0A9Q1MTY1</accession>
<reference evidence="2" key="1">
    <citation type="journal article" date="2023" name="Proc. Natl. Acad. Sci. U.S.A.">
        <title>Genomic and structural basis for evolution of tropane alkaloid biosynthesis.</title>
        <authorList>
            <person name="Wanga Y.-J."/>
            <person name="Taina T."/>
            <person name="Yua J.-Y."/>
            <person name="Lia J."/>
            <person name="Xua B."/>
            <person name="Chenc J."/>
            <person name="D'Auriad J.C."/>
            <person name="Huanga J.-P."/>
            <person name="Huanga S.-X."/>
        </authorList>
    </citation>
    <scope>NUCLEOTIDE SEQUENCE [LARGE SCALE GENOMIC DNA]</scope>
    <source>
        <strain evidence="2">cv. KIB-2019</strain>
    </source>
</reference>
<sequence>MGFPHQELSIVMIKKFNQARKQFLRQNVTFTCHRKTGITRAIAPEAVKAMSPTSSSVPLGNYVPVYVMLPLDVISLDNSVRSSSRS</sequence>
<dbReference type="AlphaFoldDB" id="A0A9Q1MTY1"/>
<name>A0A9Q1MTY1_9SOLA</name>
<evidence type="ECO:0000313" key="2">
    <source>
        <dbReference type="Proteomes" id="UP001152561"/>
    </source>
</evidence>
<organism evidence="1 2">
    <name type="scientific">Anisodus acutangulus</name>
    <dbReference type="NCBI Taxonomy" id="402998"/>
    <lineage>
        <taxon>Eukaryota</taxon>
        <taxon>Viridiplantae</taxon>
        <taxon>Streptophyta</taxon>
        <taxon>Embryophyta</taxon>
        <taxon>Tracheophyta</taxon>
        <taxon>Spermatophyta</taxon>
        <taxon>Magnoliopsida</taxon>
        <taxon>eudicotyledons</taxon>
        <taxon>Gunneridae</taxon>
        <taxon>Pentapetalae</taxon>
        <taxon>asterids</taxon>
        <taxon>lamiids</taxon>
        <taxon>Solanales</taxon>
        <taxon>Solanaceae</taxon>
        <taxon>Solanoideae</taxon>
        <taxon>Hyoscyameae</taxon>
        <taxon>Anisodus</taxon>
    </lineage>
</organism>
<comment type="caution">
    <text evidence="1">The sequence shown here is derived from an EMBL/GenBank/DDBJ whole genome shotgun (WGS) entry which is preliminary data.</text>
</comment>
<proteinExistence type="predicted"/>